<feature type="region of interest" description="Disordered" evidence="8">
    <location>
        <begin position="1228"/>
        <end position="1273"/>
    </location>
</feature>
<feature type="compositionally biased region" description="Pro residues" evidence="8">
    <location>
        <begin position="299"/>
        <end position="308"/>
    </location>
</feature>
<evidence type="ECO:0000313" key="12">
    <source>
        <dbReference type="Proteomes" id="UP000308730"/>
    </source>
</evidence>
<dbReference type="GO" id="GO:0070973">
    <property type="term" value="P:protein localization to endoplasmic reticulum exit site"/>
    <property type="evidence" value="ECO:0007669"/>
    <property type="project" value="TreeGrafter"/>
</dbReference>
<dbReference type="Gene3D" id="1.25.40.1030">
    <property type="match status" value="1"/>
</dbReference>
<evidence type="ECO:0000256" key="2">
    <source>
        <dbReference type="ARBA" id="ARBA00005927"/>
    </source>
</evidence>
<evidence type="ECO:0000256" key="5">
    <source>
        <dbReference type="ARBA" id="ARBA00022892"/>
    </source>
</evidence>
<evidence type="ECO:0000259" key="10">
    <source>
        <dbReference type="Pfam" id="PF12932"/>
    </source>
</evidence>
<dbReference type="PANTHER" id="PTHR13402:SF6">
    <property type="entry name" value="SECRETORY 16, ISOFORM I"/>
    <property type="match status" value="1"/>
</dbReference>
<feature type="compositionally biased region" description="Low complexity" evidence="8">
    <location>
        <begin position="1295"/>
        <end position="1305"/>
    </location>
</feature>
<comment type="caution">
    <text evidence="11">The sequence shown here is derived from an EMBL/GenBank/DDBJ whole genome shotgun (WGS) entry which is preliminary data.</text>
</comment>
<keyword evidence="3 7" id="KW-0813">Transport</keyword>
<dbReference type="PANTHER" id="PTHR13402">
    <property type="entry name" value="RGPR-RELATED"/>
    <property type="match status" value="1"/>
</dbReference>
<dbReference type="GO" id="GO:0012507">
    <property type="term" value="C:ER to Golgi transport vesicle membrane"/>
    <property type="evidence" value="ECO:0007669"/>
    <property type="project" value="TreeGrafter"/>
</dbReference>
<feature type="domain" description="Sec16 central conserved" evidence="10">
    <location>
        <begin position="728"/>
        <end position="863"/>
    </location>
</feature>
<keyword evidence="4 7" id="KW-0256">Endoplasmic reticulum</keyword>
<dbReference type="GO" id="GO:0015031">
    <property type="term" value="P:protein transport"/>
    <property type="evidence" value="ECO:0007669"/>
    <property type="project" value="UniProtKB-KW"/>
</dbReference>
<keyword evidence="7" id="KW-0472">Membrane</keyword>
<evidence type="ECO:0000256" key="6">
    <source>
        <dbReference type="ARBA" id="ARBA00024687"/>
    </source>
</evidence>
<evidence type="ECO:0000256" key="1">
    <source>
        <dbReference type="ARBA" id="ARBA00004397"/>
    </source>
</evidence>
<feature type="region of interest" description="Disordered" evidence="8">
    <location>
        <begin position="245"/>
        <end position="345"/>
    </location>
</feature>
<feature type="compositionally biased region" description="Pro residues" evidence="8">
    <location>
        <begin position="1543"/>
        <end position="1554"/>
    </location>
</feature>
<dbReference type="InterPro" id="IPR024298">
    <property type="entry name" value="Sec16_Sec23-bd"/>
</dbReference>
<feature type="compositionally biased region" description="Low complexity" evidence="8">
    <location>
        <begin position="1440"/>
        <end position="1450"/>
    </location>
</feature>
<evidence type="ECO:0000313" key="11">
    <source>
        <dbReference type="EMBL" id="THH33921.1"/>
    </source>
</evidence>
<dbReference type="GO" id="GO:0070971">
    <property type="term" value="C:endoplasmic reticulum exit site"/>
    <property type="evidence" value="ECO:0007669"/>
    <property type="project" value="TreeGrafter"/>
</dbReference>
<dbReference type="GO" id="GO:0016192">
    <property type="term" value="P:vesicle-mediated transport"/>
    <property type="evidence" value="ECO:0007669"/>
    <property type="project" value="UniProtKB-KW"/>
</dbReference>
<feature type="compositionally biased region" description="Polar residues" evidence="8">
    <location>
        <begin position="1359"/>
        <end position="1374"/>
    </location>
</feature>
<evidence type="ECO:0000259" key="9">
    <source>
        <dbReference type="Pfam" id="PF12931"/>
    </source>
</evidence>
<dbReference type="OrthoDB" id="8918678at2759"/>
<feature type="compositionally biased region" description="Basic and acidic residues" evidence="8">
    <location>
        <begin position="1501"/>
        <end position="1521"/>
    </location>
</feature>
<feature type="region of interest" description="Disordered" evidence="8">
    <location>
        <begin position="361"/>
        <end position="420"/>
    </location>
</feature>
<feature type="domain" description="Sec16 Sec23-binding" evidence="9">
    <location>
        <begin position="1159"/>
        <end position="1201"/>
    </location>
</feature>
<organism evidence="11 12">
    <name type="scientific">Antrodiella citrinella</name>
    <dbReference type="NCBI Taxonomy" id="2447956"/>
    <lineage>
        <taxon>Eukaryota</taxon>
        <taxon>Fungi</taxon>
        <taxon>Dikarya</taxon>
        <taxon>Basidiomycota</taxon>
        <taxon>Agaricomycotina</taxon>
        <taxon>Agaricomycetes</taxon>
        <taxon>Polyporales</taxon>
        <taxon>Steccherinaceae</taxon>
        <taxon>Antrodiella</taxon>
    </lineage>
</organism>
<dbReference type="GO" id="GO:0006914">
    <property type="term" value="P:autophagy"/>
    <property type="evidence" value="ECO:0007669"/>
    <property type="project" value="UniProtKB-KW"/>
</dbReference>
<feature type="compositionally biased region" description="Polar residues" evidence="8">
    <location>
        <begin position="1577"/>
        <end position="1587"/>
    </location>
</feature>
<feature type="compositionally biased region" description="Low complexity" evidence="8">
    <location>
        <begin position="1228"/>
        <end position="1239"/>
    </location>
</feature>
<dbReference type="Pfam" id="PF12931">
    <property type="entry name" value="TPR_Sec16"/>
    <property type="match status" value="2"/>
</dbReference>
<keyword evidence="7" id="KW-0653">Protein transport</keyword>
<dbReference type="EMBL" id="SGPM01000002">
    <property type="protein sequence ID" value="THH33921.1"/>
    <property type="molecule type" value="Genomic_DNA"/>
</dbReference>
<keyword evidence="5 7" id="KW-0931">ER-Golgi transport</keyword>
<evidence type="ECO:0000256" key="4">
    <source>
        <dbReference type="ARBA" id="ARBA00022824"/>
    </source>
</evidence>
<feature type="compositionally biased region" description="Polar residues" evidence="8">
    <location>
        <begin position="1530"/>
        <end position="1541"/>
    </location>
</feature>
<feature type="region of interest" description="Disordered" evidence="8">
    <location>
        <begin position="1397"/>
        <end position="1619"/>
    </location>
</feature>
<dbReference type="InterPro" id="IPR024340">
    <property type="entry name" value="Sec16_CCD"/>
</dbReference>
<feature type="region of interest" description="Disordered" evidence="8">
    <location>
        <begin position="1288"/>
        <end position="1374"/>
    </location>
</feature>
<reference evidence="11 12" key="1">
    <citation type="submission" date="2019-02" db="EMBL/GenBank/DDBJ databases">
        <title>Genome sequencing of the rare red list fungi Antrodiella citrinella (Flaviporus citrinellus).</title>
        <authorList>
            <person name="Buettner E."/>
            <person name="Kellner H."/>
        </authorList>
    </citation>
    <scope>NUCLEOTIDE SEQUENCE [LARGE SCALE GENOMIC DNA]</scope>
    <source>
        <strain evidence="11 12">DSM 108506</strain>
    </source>
</reference>
<keyword evidence="12" id="KW-1185">Reference proteome</keyword>
<feature type="region of interest" description="Disordered" evidence="8">
    <location>
        <begin position="448"/>
        <end position="553"/>
    </location>
</feature>
<name>A0A4S4N7H9_9APHY</name>
<dbReference type="Proteomes" id="UP000308730">
    <property type="component" value="Unassembled WGS sequence"/>
</dbReference>
<feature type="region of interest" description="Disordered" evidence="8">
    <location>
        <begin position="1"/>
        <end position="55"/>
    </location>
</feature>
<gene>
    <name evidence="11" type="ORF">EUX98_g247</name>
</gene>
<comment type="function">
    <text evidence="6 7">Involved in the initiation of assembly of the COPII coat required for the formation of transport vesicles from the endoplasmic reticulum (ER) and the selection of cargo molecules. Also involved in autophagy.</text>
</comment>
<feature type="compositionally biased region" description="Polar residues" evidence="8">
    <location>
        <begin position="1405"/>
        <end position="1414"/>
    </location>
</feature>
<sequence length="1635" mass="173286">MNTAGEAAALFGGPLDSANDPFATSFEAETTSASAELPTGGDPFSAQESSSAADLFASSKEPNLFASVDQTAGNEYGAYADTSAGYGHSYDAYGGHPNGAEDRYTQESYAPAPTQYGTQNGYSQHQGGTAYGTYSNATNASTNYAYDAYATYGTNSQHSYDSTTAQQPTSYSPYTPPTAVLHTAVPEVNAAQVYDPYKPAAVPVQQIQTTYAVPDYSQVRSPPLQSIPPVLSAMSGFSADVPPPLPSASAYRPKTSNAYDPPLPPPKPKRAAQHAWQPQTTSLTPTPYAGGPASRILSPPLPPPPPRGSTPIRHAAHAHAPPPSSSPLQSNHYAQPPSSQAHYNAGASYIPPAVNACPAPPTVPAQSTYAPPPAMDHAHAYPQDNYTNGYTDDDGLGLYNRPSSPQKSVVSHSEPYDPNVNSGFSKYGFTEVSHNDFGSYGDELAGGAGYSSPLDTAKAPSPPLAPSSRDGRSKPASPAPFDLTKSPTQVRQKVLSRHQSPDRTKSPGASSIRSIGSIGSGSVSRRSIDQPMKRSSVNAYSPPVPSYEPPSANTFHSETHTYTPATATNIPRTHSPAAHSYVPATTTVMPRTASPAAFASRSPPLGREVPAVDAYSPANGVAAFSSFRDRSMSSSSSLSISSAASRDLYAPSAPSRQQSLDAYKYSSPPQPFHAPVENVFGSQPSTHPYGGSGVQTLSVAARLTQAPYAPSPSLLGSNDPLGRTSVKIPVVSFGFGGKLVTCFHGASNITAGFDVAMSSRQSTDIHIHTIHKLVPQSALDESSASYPGPLFSDPGSPTASLVRTATAAHTKTKKARVIKYLDDRAEELSRGLGYLHRDSMEGKRAEAKHTLLLLLKVMIENDGKVSGSAQIDAAVRQVLVPHIANQDAGVAVSLHDAPISVNTLRTAHLDNIQDLLIRGERRLAFQYAADEKLWAHAMVIASSIDRDSWKDVVKEFVQTELSSNAASSDVNSAALKGREPLRVAYSLFAGQGAESVQQLAQQKLLIDHATGLQVLAPHASVTPLSPNFPHSNSGSAIPQEVLSKWSQTAAMIFSNPMTTEASSALTALGDQLSTNNWIEAAHVCYLLSPQTSLIGGVSNSTSRIVLVGGPNPAMIPNFWKDTDPIILSEITEFALSLAYRLIRATYLAEVGYVQAAHRDRLIAAPQLDKTGSWIGTKMTRPSLDKLGNWLEGRLTSFIAGEGDTAAHENVRDQDRSFAGPFAHYAQISSATSSTIPTPQRSTTDLTEVPHTSTPPYRSGSAMALRPAASSHAPINRASSAMDYIRRKESPVPRVSSASATTASFTDRPRQSTGNGYSYLTDATPKPHQGSQERLAASEEVEEPSSATTSTGPQIASWWNDASESGAPTPTGTNFVQADAPLLRSTDGFISIMDNDAFAVTPTPTPSSHPMQSHRNGFDEDDEDELGLGNSRSKAMERSESSSSAQSAASENNPSDQTSALDKPAEVKQTASSGWLSRLWKRSETIPGPVKANLGEQTSFYYDKELKRWVNKNSDTESDKPVAHPPPPRAQTASPGTATARQPTGPPMARTPPVRPSTAIDLTDSPPKQPSMRVRSNLVPQEAQSASPNPAPVRPVSAMDGPPGLDGPPPPGARLKAQAKRNVRNRYVDVFQQQGA</sequence>
<dbReference type="GO" id="GO:0005789">
    <property type="term" value="C:endoplasmic reticulum membrane"/>
    <property type="evidence" value="ECO:0007669"/>
    <property type="project" value="UniProtKB-SubCell"/>
</dbReference>
<evidence type="ECO:0000256" key="3">
    <source>
        <dbReference type="ARBA" id="ARBA00022448"/>
    </source>
</evidence>
<dbReference type="CDD" id="cd09233">
    <property type="entry name" value="ACE1-Sec16-like"/>
    <property type="match status" value="1"/>
</dbReference>
<keyword evidence="7" id="KW-0072">Autophagy</keyword>
<accession>A0A4S4N7H9</accession>
<dbReference type="GO" id="GO:0007030">
    <property type="term" value="P:Golgi organization"/>
    <property type="evidence" value="ECO:0007669"/>
    <property type="project" value="TreeGrafter"/>
</dbReference>
<proteinExistence type="inferred from homology"/>
<dbReference type="Pfam" id="PF12932">
    <property type="entry name" value="Sec16"/>
    <property type="match status" value="1"/>
</dbReference>
<feature type="compositionally biased region" description="Polar residues" evidence="8">
    <location>
        <begin position="276"/>
        <end position="285"/>
    </location>
</feature>
<comment type="subcellular location">
    <subcellularLocation>
        <location evidence="1">Endoplasmic reticulum membrane</location>
        <topology evidence="1">Peripheral membrane protein</topology>
        <orientation evidence="1">Cytoplasmic side</orientation>
    </subcellularLocation>
</comment>
<feature type="compositionally biased region" description="Polar residues" evidence="8">
    <location>
        <begin position="328"/>
        <end position="342"/>
    </location>
</feature>
<evidence type="ECO:0000256" key="8">
    <source>
        <dbReference type="SAM" id="MobiDB-lite"/>
    </source>
</evidence>
<protein>
    <recommendedName>
        <fullName evidence="7">Protein transport protein sec16</fullName>
    </recommendedName>
</protein>
<feature type="compositionally biased region" description="Polar residues" evidence="8">
    <location>
        <begin position="401"/>
        <end position="411"/>
    </location>
</feature>
<comment type="similarity">
    <text evidence="2 7">Belongs to the SEC16 family.</text>
</comment>
<feature type="domain" description="Sec16 Sec23-binding" evidence="9">
    <location>
        <begin position="912"/>
        <end position="1158"/>
    </location>
</feature>
<feature type="compositionally biased region" description="Low complexity" evidence="8">
    <location>
        <begin position="510"/>
        <end position="525"/>
    </location>
</feature>
<evidence type="ECO:0000256" key="7">
    <source>
        <dbReference type="RuleBase" id="RU364101"/>
    </source>
</evidence>
<feature type="compositionally biased region" description="Polar residues" evidence="8">
    <location>
        <begin position="1240"/>
        <end position="1255"/>
    </location>
</feature>